<evidence type="ECO:0000256" key="6">
    <source>
        <dbReference type="ARBA" id="ARBA00023014"/>
    </source>
</evidence>
<organism evidence="9 10">
    <name type="scientific">Leptonema illini</name>
    <dbReference type="NCBI Taxonomy" id="183"/>
    <lineage>
        <taxon>Bacteria</taxon>
        <taxon>Pseudomonadati</taxon>
        <taxon>Spirochaetota</taxon>
        <taxon>Spirochaetia</taxon>
        <taxon>Leptospirales</taxon>
        <taxon>Leptospiraceae</taxon>
        <taxon>Leptonema</taxon>
    </lineage>
</organism>
<evidence type="ECO:0000256" key="5">
    <source>
        <dbReference type="ARBA" id="ARBA00023004"/>
    </source>
</evidence>
<dbReference type="InterPro" id="IPR036369">
    <property type="entry name" value="HIPIP_sf"/>
</dbReference>
<feature type="domain" description="High potential iron-sulfur proteins family profile" evidence="8">
    <location>
        <begin position="61"/>
        <end position="128"/>
    </location>
</feature>
<keyword evidence="4 7" id="KW-0249">Electron transport</keyword>
<accession>A0A833LXG8</accession>
<keyword evidence="2 7" id="KW-0004">4Fe-4S</keyword>
<evidence type="ECO:0000313" key="10">
    <source>
        <dbReference type="Proteomes" id="UP000460298"/>
    </source>
</evidence>
<dbReference type="Proteomes" id="UP000460298">
    <property type="component" value="Unassembled WGS sequence"/>
</dbReference>
<evidence type="ECO:0000313" key="9">
    <source>
        <dbReference type="EMBL" id="KAB2933073.1"/>
    </source>
</evidence>
<dbReference type="GO" id="GO:0019646">
    <property type="term" value="P:aerobic electron transport chain"/>
    <property type="evidence" value="ECO:0007669"/>
    <property type="project" value="InterPro"/>
</dbReference>
<comment type="subunit">
    <text evidence="7">Homodimer.</text>
</comment>
<comment type="caution">
    <text evidence="9">The sequence shown here is derived from an EMBL/GenBank/DDBJ whole genome shotgun (WGS) entry which is preliminary data.</text>
</comment>
<dbReference type="GO" id="GO:0046872">
    <property type="term" value="F:metal ion binding"/>
    <property type="evidence" value="ECO:0007669"/>
    <property type="project" value="UniProtKB-KW"/>
</dbReference>
<dbReference type="AlphaFoldDB" id="A0A833LXG8"/>
<evidence type="ECO:0000256" key="7">
    <source>
        <dbReference type="RuleBase" id="RU000620"/>
    </source>
</evidence>
<evidence type="ECO:0000259" key="8">
    <source>
        <dbReference type="PROSITE" id="PS51373"/>
    </source>
</evidence>
<name>A0A833LXG8_9LEPT</name>
<dbReference type="GO" id="GO:0009055">
    <property type="term" value="F:electron transfer activity"/>
    <property type="evidence" value="ECO:0007669"/>
    <property type="project" value="InterPro"/>
</dbReference>
<comment type="similarity">
    <text evidence="7">Belongs to the high-potential iron-sulfur protein (HiPIP) family.</text>
</comment>
<proteinExistence type="inferred from homology"/>
<gene>
    <name evidence="9" type="ORF">F9K24_09415</name>
</gene>
<dbReference type="SUPFAM" id="SSF57652">
    <property type="entry name" value="HIPIP (high potential iron protein)"/>
    <property type="match status" value="1"/>
</dbReference>
<evidence type="ECO:0000256" key="3">
    <source>
        <dbReference type="ARBA" id="ARBA00022723"/>
    </source>
</evidence>
<dbReference type="Pfam" id="PF01355">
    <property type="entry name" value="HIPIP"/>
    <property type="match status" value="1"/>
</dbReference>
<dbReference type="Gene3D" id="4.10.490.10">
    <property type="entry name" value="High potential iron-sulphur protein"/>
    <property type="match status" value="1"/>
</dbReference>
<reference evidence="9 10" key="1">
    <citation type="submission" date="2019-10" db="EMBL/GenBank/DDBJ databases">
        <title>Extracellular Electron Transfer in a Candidatus Methanoperedens spp. Enrichment Culture.</title>
        <authorList>
            <person name="Berger S."/>
            <person name="Rangel Shaw D."/>
            <person name="Berben T."/>
            <person name="In 'T Zandt M."/>
            <person name="Frank J."/>
            <person name="Reimann J."/>
            <person name="Jetten M.S.M."/>
            <person name="Welte C.U."/>
        </authorList>
    </citation>
    <scope>NUCLEOTIDE SEQUENCE [LARGE SCALE GENOMIC DNA]</scope>
    <source>
        <strain evidence="9">SB12</strain>
    </source>
</reference>
<keyword evidence="5 7" id="KW-0408">Iron</keyword>
<keyword evidence="6 7" id="KW-0411">Iron-sulfur</keyword>
<evidence type="ECO:0000256" key="1">
    <source>
        <dbReference type="ARBA" id="ARBA00022448"/>
    </source>
</evidence>
<keyword evidence="3 7" id="KW-0479">Metal-binding</keyword>
<comment type="function">
    <text evidence="7">Specific class of high-redox-potential 4Fe-4S ferredoxins. Functions in anaerobic electron transport in most purple and in some other photosynthetic bacteria and in at least one genus (Paracoccus) of halophilic, denitrifying bacteria.</text>
</comment>
<dbReference type="OrthoDB" id="671811at2"/>
<evidence type="ECO:0000256" key="4">
    <source>
        <dbReference type="ARBA" id="ARBA00022982"/>
    </source>
</evidence>
<dbReference type="InterPro" id="IPR000170">
    <property type="entry name" value="High_potential_FeS_prot"/>
</dbReference>
<protein>
    <recommendedName>
        <fullName evidence="7">High-potential iron-sulfur protein</fullName>
        <shortName evidence="7">HiPIP</shortName>
    </recommendedName>
</protein>
<dbReference type="EMBL" id="WBUI01000007">
    <property type="protein sequence ID" value="KAB2933073.1"/>
    <property type="molecule type" value="Genomic_DNA"/>
</dbReference>
<sequence>MRKSALISVIENGGLSMDQISRKDFLVKGLVTGAAVAGAGAILAACKKEEKKAEAPAASCNDTTGLTPEDIQQRTNLQYVDQTADPAKRCDNCALYIAAAAGAACGGCNLIKGPINPAGYCASWVAKS</sequence>
<dbReference type="GO" id="GO:0051539">
    <property type="term" value="F:4 iron, 4 sulfur cluster binding"/>
    <property type="evidence" value="ECO:0007669"/>
    <property type="project" value="UniProtKB-KW"/>
</dbReference>
<dbReference type="PROSITE" id="PS51373">
    <property type="entry name" value="HIPIP"/>
    <property type="match status" value="1"/>
</dbReference>
<keyword evidence="1 7" id="KW-0813">Transport</keyword>
<evidence type="ECO:0000256" key="2">
    <source>
        <dbReference type="ARBA" id="ARBA00022485"/>
    </source>
</evidence>